<gene>
    <name evidence="2" type="ORF">CCMP2556_LOCUS22748</name>
</gene>
<protein>
    <submittedName>
        <fullName evidence="2">Uncharacterized protein</fullName>
    </submittedName>
</protein>
<dbReference type="InterPro" id="IPR036872">
    <property type="entry name" value="CH_dom_sf"/>
</dbReference>
<dbReference type="Gene3D" id="1.10.418.10">
    <property type="entry name" value="Calponin-like domain"/>
    <property type="match status" value="1"/>
</dbReference>
<name>A0ABP0LUC9_9DINO</name>
<accession>A0ABP0LUC9</accession>
<feature type="region of interest" description="Disordered" evidence="1">
    <location>
        <begin position="619"/>
        <end position="641"/>
    </location>
</feature>
<keyword evidence="3" id="KW-1185">Reference proteome</keyword>
<feature type="region of interest" description="Disordered" evidence="1">
    <location>
        <begin position="1"/>
        <end position="44"/>
    </location>
</feature>
<comment type="caution">
    <text evidence="2">The sequence shown here is derived from an EMBL/GenBank/DDBJ whole genome shotgun (WGS) entry which is preliminary data.</text>
</comment>
<dbReference type="Proteomes" id="UP001642484">
    <property type="component" value="Unassembled WGS sequence"/>
</dbReference>
<sequence length="1334" mass="150759">MARPHSQQTRLGPLGPPGPLGPLSLPRPSTGTAGRTWPSRRRRGPESLRVLCADAKPLAKPRCLLLTHQLVAQQHVEDDGKVSRTSAKGKWHVLAASIEKQAESHKNVIDAALAFLMAIAKDAQFERQRPVLLPLIRLVEPSTYIDPDDAQRTPYFVGHQWLSSRLLQLKRTIISMEGVIKRCQRFEKIRVQVQGLLMDLGEKRRTSQVNGLRKLPAVPLARSQQEEDEPGDMAEVPKENLDVAAERFAHDLAAGRSGRSSLIWLWGVWKLMHQVLMRRRRKKGELLERTLIGDLVAPLRHWMIFGVENRADSKLITYHTYLQERQMYTRTALDLQNKKEDLVLDLQVSHNSCRRLTRQLEAKRKERQSLHQRLLDVRPDDVRTMLSRVLDLTLIEVLQQGCLQRTRFRLNFLTRDLAPLLMPDEDSPWRLFGFTGDQVLTRWANHQLAQFKLVANEVLEAMSKRNSEEGNVEGEVEWSAREIETYGERCKLVRAMKHLGHLEDDHEGVLFAVIYGAVCANGSNGSQPHPVSLWPLDEKEPEVKAQALCQAIRQVIPTRAKHLLQPNDVMLNTKGGLIPAVLAVIFMSNPTLPCSAKHEILGAASFAIDSAISQEVYKEPRKKKNQDSFTPAELLLEPQQDAQQRAKDLRRRVFAWLDDAERATTVEPGTHADPAPKSIFTQIESLAGAWAIERPQDFSPLLKPEEGQSDLLTIPAHEILLRWANFHLKEIRSVEATGEEPGRNVLPNLNELDLSILLELLTKLAPDVMTIHEDMQKSLEMAPNPAATEAATLRLVVAVANRCSSYQILTEEVLRDGQTDMMAAFLAELMVHRAHLPVGAKTSTGRHMEQLSSIVLEAAKTESVQNLCTYLRNRREHLPSSLEAMRAHEKISEAVKGKMRSFALKMLVKRSQGLPCDMLELAQQLPKGQRGDLVSSSNIQATISREMGRISSQGEQASLLSADLARGLEDPRKECAEAPSLSSELAAQVKTAVEDVLKKHIATFRDVFRQYARECHTLESDTRARTATSSMTIEAAHVLVVSPRHLMKLYRDCRLYVLRLSSLDVEEVYNEVKMQHAFANQFEEVPRFETGLSLEMFVEALLTLACRAHLEDFPPTAFHDKLEHMIESNLIPHAGTKQDDVVYQLLTDESLDEIIEDFSPRLRSIFVAYASSTSERGNKHRHRGAIVKSMATQKQAMTMSLDSLTEMLQHCGLMSETVHRARLGRIYMNLLQLRRFSQDEPDVDEELRSPSLSQEDPDQLTSLLEDDVGASFQYNMSFQEFLDGLIILTLFKEPNPFVAFNTRLEKFLRCGVVDPLFQFANNSSEPRFRSLPLG</sequence>
<dbReference type="EMBL" id="CAXAMN010014236">
    <property type="protein sequence ID" value="CAK9042839.1"/>
    <property type="molecule type" value="Genomic_DNA"/>
</dbReference>
<feature type="compositionally biased region" description="Low complexity" evidence="1">
    <location>
        <begin position="21"/>
        <end position="31"/>
    </location>
</feature>
<evidence type="ECO:0000256" key="1">
    <source>
        <dbReference type="SAM" id="MobiDB-lite"/>
    </source>
</evidence>
<proteinExistence type="predicted"/>
<evidence type="ECO:0000313" key="2">
    <source>
        <dbReference type="EMBL" id="CAK9042839.1"/>
    </source>
</evidence>
<reference evidence="2 3" key="1">
    <citation type="submission" date="2024-02" db="EMBL/GenBank/DDBJ databases">
        <authorList>
            <person name="Chen Y."/>
            <person name="Shah S."/>
            <person name="Dougan E. K."/>
            <person name="Thang M."/>
            <person name="Chan C."/>
        </authorList>
    </citation>
    <scope>NUCLEOTIDE SEQUENCE [LARGE SCALE GENOMIC DNA]</scope>
</reference>
<organism evidence="2 3">
    <name type="scientific">Durusdinium trenchii</name>
    <dbReference type="NCBI Taxonomy" id="1381693"/>
    <lineage>
        <taxon>Eukaryota</taxon>
        <taxon>Sar</taxon>
        <taxon>Alveolata</taxon>
        <taxon>Dinophyceae</taxon>
        <taxon>Suessiales</taxon>
        <taxon>Symbiodiniaceae</taxon>
        <taxon>Durusdinium</taxon>
    </lineage>
</organism>
<evidence type="ECO:0000313" key="3">
    <source>
        <dbReference type="Proteomes" id="UP001642484"/>
    </source>
</evidence>